<gene>
    <name evidence="1" type="ORF">FH603_1743</name>
</gene>
<evidence type="ECO:0008006" key="3">
    <source>
        <dbReference type="Google" id="ProtNLM"/>
    </source>
</evidence>
<proteinExistence type="predicted"/>
<keyword evidence="2" id="KW-1185">Reference proteome</keyword>
<protein>
    <recommendedName>
        <fullName evidence="3">Bacteriocin</fullName>
    </recommendedName>
</protein>
<dbReference type="EMBL" id="VFIA01000008">
    <property type="protein sequence ID" value="MBC3791244.1"/>
    <property type="molecule type" value="Genomic_DNA"/>
</dbReference>
<organism evidence="1 2">
    <name type="scientific">Spirosoma utsteinense</name>
    <dbReference type="NCBI Taxonomy" id="2585773"/>
    <lineage>
        <taxon>Bacteria</taxon>
        <taxon>Pseudomonadati</taxon>
        <taxon>Bacteroidota</taxon>
        <taxon>Cytophagia</taxon>
        <taxon>Cytophagales</taxon>
        <taxon>Cytophagaceae</taxon>
        <taxon>Spirosoma</taxon>
    </lineage>
</organism>
<evidence type="ECO:0000313" key="2">
    <source>
        <dbReference type="Proteomes" id="UP000700732"/>
    </source>
</evidence>
<evidence type="ECO:0000313" key="1">
    <source>
        <dbReference type="EMBL" id="MBC3791244.1"/>
    </source>
</evidence>
<dbReference type="Proteomes" id="UP000700732">
    <property type="component" value="Unassembled WGS sequence"/>
</dbReference>
<comment type="caution">
    <text evidence="1">The sequence shown here is derived from an EMBL/GenBank/DDBJ whole genome shotgun (WGS) entry which is preliminary data.</text>
</comment>
<accession>A0ABR6W3V1</accession>
<dbReference type="RefSeq" id="WP_186737038.1">
    <property type="nucleotide sequence ID" value="NZ_VFIA01000008.1"/>
</dbReference>
<reference evidence="1 2" key="1">
    <citation type="submission" date="2019-06" db="EMBL/GenBank/DDBJ databases">
        <title>Spirosoma utsteinense sp. nov. isolated from Antarctic ice-free soils.</title>
        <authorList>
            <person name="Tahon G."/>
        </authorList>
    </citation>
    <scope>NUCLEOTIDE SEQUENCE [LARGE SCALE GENOMIC DNA]</scope>
    <source>
        <strain evidence="1 2">LMG 31447</strain>
    </source>
</reference>
<sequence>MNNYNETEELKGLEASQVNGGDYDQGHNLGAAVRNLITEVGDAVGGFFSGLAGY</sequence>
<name>A0ABR6W3V1_9BACT</name>